<sequence length="334" mass="37599">MILVTGGTGLVGSHLLYQLVRKKEPVRAIYRNNSNLNAVKKVFSFYTDDVETLFSKIEWMEADLNDIPSLSLAFKGVSHVYHAAAFISFDSRYYFELRKTNIEGTANVVNLCIENNVEKLCYVSSIATLGETLNGDIISEETHWNPEAKNNCYAISKYGAEMEVWRGTQEGIKAIIVCPGVILGAGFPDTGSGQLFSRVQKGMNYYTEGECGFVDVEDVAECMIKLMESEHSNQKYILIGENRSFRKLFSSIAKYLNKPAPQKKLSAFTLNLLRRMDAIRSFFNGKEQVFTKATIDAALNRNYYSNEKIKKDLNISFQPLEKSIETICSRVSAP</sequence>
<dbReference type="PANTHER" id="PTHR10366:SF564">
    <property type="entry name" value="STEROL-4-ALPHA-CARBOXYLATE 3-DEHYDROGENASE, DECARBOXYLATING"/>
    <property type="match status" value="1"/>
</dbReference>
<evidence type="ECO:0000313" key="4">
    <source>
        <dbReference type="EMBL" id="NER14601.1"/>
    </source>
</evidence>
<keyword evidence="1" id="KW-0560">Oxidoreductase</keyword>
<name>A0A6P0UML8_9FLAO</name>
<reference evidence="4 5" key="1">
    <citation type="submission" date="2020-01" db="EMBL/GenBank/DDBJ databases">
        <title>Leptobacterium flavescens.</title>
        <authorList>
            <person name="Wang G."/>
        </authorList>
    </citation>
    <scope>NUCLEOTIDE SEQUENCE [LARGE SCALE GENOMIC DNA]</scope>
    <source>
        <strain evidence="4 5">KCTC 22160</strain>
    </source>
</reference>
<proteinExistence type="inferred from homology"/>
<dbReference type="GO" id="GO:0016616">
    <property type="term" value="F:oxidoreductase activity, acting on the CH-OH group of donors, NAD or NADP as acceptor"/>
    <property type="evidence" value="ECO:0007669"/>
    <property type="project" value="TreeGrafter"/>
</dbReference>
<dbReference type="EMBL" id="JAABOO010000003">
    <property type="protein sequence ID" value="NER14601.1"/>
    <property type="molecule type" value="Genomic_DNA"/>
</dbReference>
<evidence type="ECO:0000256" key="1">
    <source>
        <dbReference type="ARBA" id="ARBA00023002"/>
    </source>
</evidence>
<organism evidence="4 5">
    <name type="scientific">Leptobacterium flavescens</name>
    <dbReference type="NCBI Taxonomy" id="472055"/>
    <lineage>
        <taxon>Bacteria</taxon>
        <taxon>Pseudomonadati</taxon>
        <taxon>Bacteroidota</taxon>
        <taxon>Flavobacteriia</taxon>
        <taxon>Flavobacteriales</taxon>
        <taxon>Flavobacteriaceae</taxon>
        <taxon>Leptobacterium</taxon>
    </lineage>
</organism>
<dbReference type="InterPro" id="IPR036291">
    <property type="entry name" value="NAD(P)-bd_dom_sf"/>
</dbReference>
<feature type="domain" description="NAD-dependent epimerase/dehydratase" evidence="3">
    <location>
        <begin position="2"/>
        <end position="233"/>
    </location>
</feature>
<dbReference type="Proteomes" id="UP000468581">
    <property type="component" value="Unassembled WGS sequence"/>
</dbReference>
<evidence type="ECO:0000313" key="5">
    <source>
        <dbReference type="Proteomes" id="UP000468581"/>
    </source>
</evidence>
<comment type="similarity">
    <text evidence="2">Belongs to the NAD(P)-dependent epimerase/dehydratase family. Dihydroflavonol-4-reductase subfamily.</text>
</comment>
<dbReference type="InterPro" id="IPR001509">
    <property type="entry name" value="Epimerase_deHydtase"/>
</dbReference>
<evidence type="ECO:0000256" key="2">
    <source>
        <dbReference type="ARBA" id="ARBA00023445"/>
    </source>
</evidence>
<dbReference type="AlphaFoldDB" id="A0A6P0UML8"/>
<dbReference type="SUPFAM" id="SSF51735">
    <property type="entry name" value="NAD(P)-binding Rossmann-fold domains"/>
    <property type="match status" value="1"/>
</dbReference>
<dbReference type="Gene3D" id="3.40.50.720">
    <property type="entry name" value="NAD(P)-binding Rossmann-like Domain"/>
    <property type="match status" value="1"/>
</dbReference>
<keyword evidence="5" id="KW-1185">Reference proteome</keyword>
<comment type="caution">
    <text evidence="4">The sequence shown here is derived from an EMBL/GenBank/DDBJ whole genome shotgun (WGS) entry which is preliminary data.</text>
</comment>
<dbReference type="Pfam" id="PF01370">
    <property type="entry name" value="Epimerase"/>
    <property type="match status" value="1"/>
</dbReference>
<evidence type="ECO:0000259" key="3">
    <source>
        <dbReference type="Pfam" id="PF01370"/>
    </source>
</evidence>
<protein>
    <submittedName>
        <fullName evidence="4">NAD-dependent epimerase/dehydratase family protein</fullName>
    </submittedName>
</protein>
<dbReference type="RefSeq" id="WP_163607886.1">
    <property type="nucleotide sequence ID" value="NZ_JAABOO010000003.1"/>
</dbReference>
<dbReference type="InterPro" id="IPR050425">
    <property type="entry name" value="NAD(P)_dehydrat-like"/>
</dbReference>
<accession>A0A6P0UML8</accession>
<gene>
    <name evidence="4" type="ORF">GWK08_14190</name>
</gene>
<dbReference type="PANTHER" id="PTHR10366">
    <property type="entry name" value="NAD DEPENDENT EPIMERASE/DEHYDRATASE"/>
    <property type="match status" value="1"/>
</dbReference>